<feature type="compositionally biased region" description="Basic and acidic residues" evidence="1">
    <location>
        <begin position="1038"/>
        <end position="1055"/>
    </location>
</feature>
<keyword evidence="2" id="KW-1133">Transmembrane helix</keyword>
<feature type="compositionally biased region" description="Pro residues" evidence="1">
    <location>
        <begin position="1178"/>
        <end position="1191"/>
    </location>
</feature>
<dbReference type="InterPro" id="IPR013920">
    <property type="entry name" value="DUF1774_fun"/>
</dbReference>
<dbReference type="Gene3D" id="3.40.800.20">
    <property type="entry name" value="Histone deacetylase domain"/>
    <property type="match status" value="1"/>
</dbReference>
<feature type="transmembrane region" description="Helical" evidence="2">
    <location>
        <begin position="1421"/>
        <end position="1440"/>
    </location>
</feature>
<evidence type="ECO:0000256" key="2">
    <source>
        <dbReference type="SAM" id="Phobius"/>
    </source>
</evidence>
<keyword evidence="5" id="KW-1185">Reference proteome</keyword>
<feature type="compositionally biased region" description="Polar residues" evidence="1">
    <location>
        <begin position="124"/>
        <end position="139"/>
    </location>
</feature>
<feature type="compositionally biased region" description="Pro residues" evidence="1">
    <location>
        <begin position="238"/>
        <end position="250"/>
    </location>
</feature>
<dbReference type="EMBL" id="ML977601">
    <property type="protein sequence ID" value="KAF1998707.1"/>
    <property type="molecule type" value="Genomic_DNA"/>
</dbReference>
<feature type="region of interest" description="Disordered" evidence="1">
    <location>
        <begin position="1169"/>
        <end position="1192"/>
    </location>
</feature>
<feature type="region of interest" description="Disordered" evidence="1">
    <location>
        <begin position="1276"/>
        <end position="1301"/>
    </location>
</feature>
<sequence>MKTNPAMALIPEAAISLVSIFFNIGMSLVAIWQNHKMFIYRQREMAVWMAYRRKPRTLSPPAKTYARPSRHLAGPDVARMEPDRVQTISSGTLSVDGKIDAQTVPAPRRGFHGEMQHFPPSASGRATPSKTARQTTNNDAPGFANSLKKRLSLHAAANTPLPQSPALNSPRHRSEGPRFPSSPSIRSGSLQRSSSVASLSRSSSPALGRKSSTSSLRGDMPGTPRVSGSRRQSFAPNMPSPMGPNSPLAPQPEEKLPLCASDVAEEYFKKEMALHQGIAGSVVAGTLVIVHDQCYGHRYARPKTHPENFAFIKERPERILATILGISAAYVLLGDRHAEGSNPPHPHRMPSEQVPFKIRKTSRVVDITSPVVTNVHGVKWMEELKTMCQKAEQKLATTGKELTREGSAMPRGARKEALHEGDLYLCVESLNAFQGALGGVLDAVDAVFQGTSIGSGPSRAFVCVRPPGHHCSTDLPSGFCWLNNVHVGIEHAIMQHGLTHAAIIDFDLHHGDGSQKIAWARNKKVWDNSENRHFANAKKTSIGYFSLHDINSFPCEAGDASNIQAASVCIEGAYGQSIWNTHLERWDQKDGVDTFWKAYKEKYVVILEKARKYLKDQTEFLRTTPGYPTPKAAIFVSAGFDANENETVEMQRHGARVPTDFYARFTRDIVRIAEEEDTGVEGRVISVLEGGYSDRALTSGVLSHLSGLTDGQVWSETRTRNGLTDSLRQGLSRLRVGEDVDMDPTDAGHEKMEYDPMWWHESRLVELDNVINPPPAFVARKPRTGPAPTYFSPTQSFSAKVVDPTKLHRSMSGKYMSASPSRAPTPPPPEVDWATAAHELSKLLIPTDRQTLSNKSEDLWEPKIKKEKAAPVVIPAFADPSGRQLRGRKPASYAEPDSDLDKSARAMSNARASRRRTIADPAALVQPAPPTRIVSRRMSMASSVGSVSSEMPPSRAASVVPGSRGVTPASDGTANTVQVKKTRGTTTAASRIPKNVPPVPRLPSGYQAKAPTIKEKENDMDALTSGIKRITLKLPSKEEYEARERQKALDAEKKAATKTTARKAPAPRTTKTTTKPPATKKAVGRPTKSVKPSSPLGGSDSPSVESPFLPQPPEIEKAATAALVQPQPLHVPSPTVGAEQRHRDLIVPPTELEEMTITAEQLPKPSFMDTTEQFTTSPPRPDTPPPPPPASIPTFVNYTASTYGTTTGQAVKQPQAPLLWQPTNGDVGLTKSANTARPLSAASKRQDLPIFSANGAIPFASNPNGAVTNGTATVKKEGEEHPPNMSENGSASRGLHSLNPFSRHDDRSREALLFYKITTFVSWLLLLVTSFYYTFHAPHEGKYARHRFWKQNSLHPTPFSQNALFTSLYWLALFGFQGAYQYYLYASESTAVAAAANVGSHFIANNLLLFGFVNLWVRSHFFLAEFLLVINFINLSAAYFRHPVTPRIIHIGAVSGPLAWNFVALYWVGAVVVHSNNLAGRIVANIFIWSFLAYGTFFLAAYKDYTIGFALSILAFSTGVGQFFTHVIAFQWIFAFTIGAVLFVLSLAVGVPGLLGRDPFKRGAIVDEDRERAPLLADENI</sequence>
<feature type="compositionally biased region" description="Low complexity" evidence="1">
    <location>
        <begin position="1092"/>
        <end position="1103"/>
    </location>
</feature>
<dbReference type="Proteomes" id="UP000799779">
    <property type="component" value="Unassembled WGS sequence"/>
</dbReference>
<keyword evidence="2" id="KW-0472">Membrane</keyword>
<feature type="transmembrane region" description="Helical" evidence="2">
    <location>
        <begin position="1530"/>
        <end position="1555"/>
    </location>
</feature>
<dbReference type="PRINTS" id="PR01270">
    <property type="entry name" value="HDASUPER"/>
</dbReference>
<feature type="transmembrane region" description="Helical" evidence="2">
    <location>
        <begin position="1452"/>
        <end position="1472"/>
    </location>
</feature>
<dbReference type="PANTHER" id="PTHR47558:SF1">
    <property type="entry name" value="HISTONE DEACETYLASE HOS3"/>
    <property type="match status" value="1"/>
</dbReference>
<dbReference type="GO" id="GO:0010468">
    <property type="term" value="P:regulation of gene expression"/>
    <property type="evidence" value="ECO:0007669"/>
    <property type="project" value="UniProtKB-ARBA"/>
</dbReference>
<dbReference type="GO" id="GO:0005634">
    <property type="term" value="C:nucleus"/>
    <property type="evidence" value="ECO:0007669"/>
    <property type="project" value="TreeGrafter"/>
</dbReference>
<evidence type="ECO:0000313" key="4">
    <source>
        <dbReference type="EMBL" id="KAF1998707.1"/>
    </source>
</evidence>
<feature type="compositionally biased region" description="Low complexity" evidence="1">
    <location>
        <begin position="1057"/>
        <end position="1081"/>
    </location>
</feature>
<dbReference type="GO" id="GO:0004407">
    <property type="term" value="F:histone deacetylase activity"/>
    <property type="evidence" value="ECO:0007669"/>
    <property type="project" value="TreeGrafter"/>
</dbReference>
<feature type="region of interest" description="Disordered" evidence="1">
    <location>
        <begin position="1038"/>
        <end position="1111"/>
    </location>
</feature>
<reference evidence="4" key="1">
    <citation type="journal article" date="2020" name="Stud. Mycol.">
        <title>101 Dothideomycetes genomes: a test case for predicting lifestyles and emergence of pathogens.</title>
        <authorList>
            <person name="Haridas S."/>
            <person name="Albert R."/>
            <person name="Binder M."/>
            <person name="Bloem J."/>
            <person name="Labutti K."/>
            <person name="Salamov A."/>
            <person name="Andreopoulos B."/>
            <person name="Baker S."/>
            <person name="Barry K."/>
            <person name="Bills G."/>
            <person name="Bluhm B."/>
            <person name="Cannon C."/>
            <person name="Castanera R."/>
            <person name="Culley D."/>
            <person name="Daum C."/>
            <person name="Ezra D."/>
            <person name="Gonzalez J."/>
            <person name="Henrissat B."/>
            <person name="Kuo A."/>
            <person name="Liang C."/>
            <person name="Lipzen A."/>
            <person name="Lutzoni F."/>
            <person name="Magnuson J."/>
            <person name="Mondo S."/>
            <person name="Nolan M."/>
            <person name="Ohm R."/>
            <person name="Pangilinan J."/>
            <person name="Park H.-J."/>
            <person name="Ramirez L."/>
            <person name="Alfaro M."/>
            <person name="Sun H."/>
            <person name="Tritt A."/>
            <person name="Yoshinaga Y."/>
            <person name="Zwiers L.-H."/>
            <person name="Turgeon B."/>
            <person name="Goodwin S."/>
            <person name="Spatafora J."/>
            <person name="Crous P."/>
            <person name="Grigoriev I."/>
        </authorList>
    </citation>
    <scope>NUCLEOTIDE SEQUENCE</scope>
    <source>
        <strain evidence="4">CBS 123094</strain>
    </source>
</reference>
<organism evidence="4 5">
    <name type="scientific">Amniculicola lignicola CBS 123094</name>
    <dbReference type="NCBI Taxonomy" id="1392246"/>
    <lineage>
        <taxon>Eukaryota</taxon>
        <taxon>Fungi</taxon>
        <taxon>Dikarya</taxon>
        <taxon>Ascomycota</taxon>
        <taxon>Pezizomycotina</taxon>
        <taxon>Dothideomycetes</taxon>
        <taxon>Pleosporomycetidae</taxon>
        <taxon>Pleosporales</taxon>
        <taxon>Amniculicolaceae</taxon>
        <taxon>Amniculicola</taxon>
    </lineage>
</organism>
<dbReference type="SUPFAM" id="SSF52768">
    <property type="entry name" value="Arginase/deacetylase"/>
    <property type="match status" value="1"/>
</dbReference>
<dbReference type="PANTHER" id="PTHR47558">
    <property type="entry name" value="HISTONE DEACETYLASE HOS3"/>
    <property type="match status" value="1"/>
</dbReference>
<dbReference type="OrthoDB" id="5232919at2759"/>
<dbReference type="InterPro" id="IPR037138">
    <property type="entry name" value="His_deacetylse_dom_sf"/>
</dbReference>
<feature type="transmembrane region" description="Helical" evidence="2">
    <location>
        <begin position="6"/>
        <end position="32"/>
    </location>
</feature>
<name>A0A6A5WBA5_9PLEO</name>
<feature type="compositionally biased region" description="Polar residues" evidence="1">
    <location>
        <begin position="970"/>
        <end position="989"/>
    </location>
</feature>
<feature type="region of interest" description="Disordered" evidence="1">
    <location>
        <begin position="944"/>
        <end position="1006"/>
    </location>
</feature>
<dbReference type="InterPro" id="IPR053244">
    <property type="entry name" value="HDAC_HD_type_1"/>
</dbReference>
<dbReference type="InterPro" id="IPR023696">
    <property type="entry name" value="Ureohydrolase_dom_sf"/>
</dbReference>
<feature type="domain" description="Histone deacetylase" evidence="3">
    <location>
        <begin position="367"/>
        <end position="707"/>
    </location>
</feature>
<proteinExistence type="predicted"/>
<feature type="compositionally biased region" description="Low complexity" evidence="1">
    <location>
        <begin position="944"/>
        <end position="954"/>
    </location>
</feature>
<keyword evidence="2" id="KW-0812">Transmembrane</keyword>
<feature type="region of interest" description="Disordered" evidence="1">
    <location>
        <begin position="88"/>
        <end position="144"/>
    </location>
</feature>
<protein>
    <recommendedName>
        <fullName evidence="3">Histone deacetylase domain-containing protein</fullName>
    </recommendedName>
</protein>
<dbReference type="Pfam" id="PF00850">
    <property type="entry name" value="Hist_deacetyl"/>
    <property type="match status" value="1"/>
</dbReference>
<feature type="transmembrane region" description="Helical" evidence="2">
    <location>
        <begin position="1313"/>
        <end position="1335"/>
    </location>
</feature>
<evidence type="ECO:0000313" key="5">
    <source>
        <dbReference type="Proteomes" id="UP000799779"/>
    </source>
</evidence>
<accession>A0A6A5WBA5</accession>
<evidence type="ECO:0000256" key="1">
    <source>
        <dbReference type="SAM" id="MobiDB-lite"/>
    </source>
</evidence>
<dbReference type="FunFam" id="3.40.800.20:FF:000011">
    <property type="entry name" value="Histone deacetylase HOS3"/>
    <property type="match status" value="1"/>
</dbReference>
<feature type="region of interest" description="Disordered" evidence="1">
    <location>
        <begin position="880"/>
        <end position="904"/>
    </location>
</feature>
<dbReference type="InterPro" id="IPR000286">
    <property type="entry name" value="HDACs"/>
</dbReference>
<dbReference type="Pfam" id="PF08611">
    <property type="entry name" value="DUF1774"/>
    <property type="match status" value="1"/>
</dbReference>
<evidence type="ECO:0000259" key="3">
    <source>
        <dbReference type="Pfam" id="PF00850"/>
    </source>
</evidence>
<gene>
    <name evidence="4" type="ORF">P154DRAFT_564472</name>
</gene>
<feature type="region of interest" description="Disordered" evidence="1">
    <location>
        <begin position="159"/>
        <end position="253"/>
    </location>
</feature>
<feature type="compositionally biased region" description="Low complexity" evidence="1">
    <location>
        <begin position="177"/>
        <end position="205"/>
    </location>
</feature>
<feature type="transmembrane region" description="Helical" evidence="2">
    <location>
        <begin position="1507"/>
        <end position="1524"/>
    </location>
</feature>
<dbReference type="InterPro" id="IPR023801">
    <property type="entry name" value="His_deacetylse_dom"/>
</dbReference>
<feature type="transmembrane region" description="Helical" evidence="2">
    <location>
        <begin position="1478"/>
        <end position="1500"/>
    </location>
</feature>